<gene>
    <name evidence="4" type="ORF">JW613_33755</name>
</gene>
<feature type="domain" description="AtuA-like ferredoxin-fold" evidence="3">
    <location>
        <begin position="487"/>
        <end position="584"/>
    </location>
</feature>
<name>A0ABS3Y6B3_9ACTN</name>
<dbReference type="Pfam" id="PF23544">
    <property type="entry name" value="AtuA_ferredoxin"/>
    <property type="match status" value="1"/>
</dbReference>
<comment type="caution">
    <text evidence="4">The sequence shown here is derived from an EMBL/GenBank/DDBJ whole genome shotgun (WGS) entry which is preliminary data.</text>
</comment>
<evidence type="ECO:0000313" key="5">
    <source>
        <dbReference type="Proteomes" id="UP000721954"/>
    </source>
</evidence>
<dbReference type="InterPro" id="IPR010839">
    <property type="entry name" value="AtuA_N"/>
</dbReference>
<proteinExistence type="predicted"/>
<organism evidence="4 5">
    <name type="scientific">Streptomyces smyrnaeus</name>
    <dbReference type="NCBI Taxonomy" id="1387713"/>
    <lineage>
        <taxon>Bacteria</taxon>
        <taxon>Bacillati</taxon>
        <taxon>Actinomycetota</taxon>
        <taxon>Actinomycetes</taxon>
        <taxon>Kitasatosporales</taxon>
        <taxon>Streptomycetaceae</taxon>
        <taxon>Streptomyces</taxon>
    </lineage>
</organism>
<evidence type="ECO:0000259" key="3">
    <source>
        <dbReference type="Pfam" id="PF23544"/>
    </source>
</evidence>
<evidence type="ECO:0000259" key="2">
    <source>
        <dbReference type="Pfam" id="PF07287"/>
    </source>
</evidence>
<dbReference type="Proteomes" id="UP000721954">
    <property type="component" value="Unassembled WGS sequence"/>
</dbReference>
<dbReference type="PANTHER" id="PTHR47585">
    <property type="match status" value="1"/>
</dbReference>
<accession>A0ABS3Y6B3</accession>
<evidence type="ECO:0000313" key="4">
    <source>
        <dbReference type="EMBL" id="MBO8203209.1"/>
    </source>
</evidence>
<dbReference type="GeneID" id="96263586"/>
<evidence type="ECO:0000256" key="1">
    <source>
        <dbReference type="SAM" id="MobiDB-lite"/>
    </source>
</evidence>
<feature type="region of interest" description="Disordered" evidence="1">
    <location>
        <begin position="453"/>
        <end position="478"/>
    </location>
</feature>
<sequence>MSVPGPATGRPREPLRVGNASGFYGDRFDALTEMLTGGPLDVLTGDYLAELTMLILGRDRLKDPGRGWAKTFLRQLEDGLGLARERGVTLVTNAGGLNPAALADAVRELSERVGVPARVAHVEGDDLLGRGGWGEGVLTANAYLGGAGIAACLRAGADVVVTGRVADAALVSGCAAAHFGWTDDDRDRLAGAVVAGHVLECGTQATGGNYAFFVRDGIDVRHPGFPLAEIAADGSSVVTKHPGTGGAVTVGTVTAQLLYETAGPRYPGPDVTARLDTVRLAQEGPDRVRIEGARGEPRPGTLKVGLTRLGGFRNAVTFVLTGLDVEAKAALVREQMEAAFARAGTRRPREVSWNLVRTGRPDADVQEEAGALLRLVVRDADENVVGRAVSAPAVELALASYPGFHVTAPPARPAPYGVFEAAYVPAEGVPHVAVLPDGTRADVSFAACAPTTAPVDSTPAPLASTPRAGPGSGPGPHLVPSPTRRAPLGLVAGARSGDKGASANIGVWARDADPEIHDWLRATLTVARLRQLLPETAGLEITRHELPNLAALNFIVDGILGEGVASQHRFDPQAKALGEWLRSRHLDIPEVFLP</sequence>
<feature type="domain" description="Acyclic terpene utilisation N-terminal" evidence="2">
    <location>
        <begin position="15"/>
        <end position="433"/>
    </location>
</feature>
<reference evidence="4 5" key="1">
    <citation type="submission" date="2021-02" db="EMBL/GenBank/DDBJ databases">
        <title>Streptomyces spirodelae sp. nov., isolated from duckweed.</title>
        <authorList>
            <person name="Saimee Y."/>
            <person name="Duangmal K."/>
        </authorList>
    </citation>
    <scope>NUCLEOTIDE SEQUENCE [LARGE SCALE GENOMIC DNA]</scope>
    <source>
        <strain evidence="4 5">DSM 42105</strain>
    </source>
</reference>
<protein>
    <submittedName>
        <fullName evidence="4">Acyclic terpene utilization AtuA family protein</fullName>
    </submittedName>
</protein>
<dbReference type="InterPro" id="IPR056362">
    <property type="entry name" value="AtuA-like_ferredoxin_dom"/>
</dbReference>
<dbReference type="Pfam" id="PF07287">
    <property type="entry name" value="AtuA"/>
    <property type="match status" value="1"/>
</dbReference>
<dbReference type="PANTHER" id="PTHR47585:SF1">
    <property type="entry name" value="DUF1446 DOMAIN-CONTAINING PROTEIN"/>
    <property type="match status" value="1"/>
</dbReference>
<dbReference type="EMBL" id="JAFFZM010000036">
    <property type="protein sequence ID" value="MBO8203209.1"/>
    <property type="molecule type" value="Genomic_DNA"/>
</dbReference>
<dbReference type="RefSeq" id="WP_209214750.1">
    <property type="nucleotide sequence ID" value="NZ_JAFFZM010000036.1"/>
</dbReference>
<keyword evidence="5" id="KW-1185">Reference proteome</keyword>